<dbReference type="SUPFAM" id="SSF53098">
    <property type="entry name" value="Ribonuclease H-like"/>
    <property type="match status" value="1"/>
</dbReference>
<keyword evidence="11 13" id="KW-0234">DNA repair</keyword>
<comment type="subunit">
    <text evidence="13">Homodimer which binds Holliday junction (HJ) DNA. The HJ becomes 2-fold symmetrical on binding to RuvC with unstacked arms; it has a different conformation from HJ DNA in complex with RuvA. In the full resolvosome a probable DNA-RuvA(4)-RuvB(12)-RuvC(2) complex forms which resolves the HJ.</text>
</comment>
<evidence type="ECO:0000256" key="6">
    <source>
        <dbReference type="ARBA" id="ARBA00022763"/>
    </source>
</evidence>
<dbReference type="EC" id="3.1.21.10" evidence="13 14"/>
<dbReference type="AlphaFoldDB" id="A0A1G2V5X6"/>
<dbReference type="GO" id="GO:0006281">
    <property type="term" value="P:DNA repair"/>
    <property type="evidence" value="ECO:0007669"/>
    <property type="project" value="UniProtKB-UniRule"/>
</dbReference>
<feature type="active site" evidence="13">
    <location>
        <position position="70"/>
    </location>
</feature>
<dbReference type="GO" id="GO:0005737">
    <property type="term" value="C:cytoplasm"/>
    <property type="evidence" value="ECO:0007669"/>
    <property type="project" value="UniProtKB-SubCell"/>
</dbReference>
<evidence type="ECO:0000313" key="16">
    <source>
        <dbReference type="Proteomes" id="UP000176868"/>
    </source>
</evidence>
<feature type="active site" evidence="13">
    <location>
        <position position="145"/>
    </location>
</feature>
<evidence type="ECO:0000256" key="2">
    <source>
        <dbReference type="ARBA" id="ARBA00022490"/>
    </source>
</evidence>
<dbReference type="Proteomes" id="UP000176868">
    <property type="component" value="Unassembled WGS sequence"/>
</dbReference>
<dbReference type="EMBL" id="MHWZ01000031">
    <property type="protein sequence ID" value="OHB17041.1"/>
    <property type="molecule type" value="Genomic_DNA"/>
</dbReference>
<sequence length="163" mass="18056">MSIPTRSKTVLGIDPGFDRIGAAILDENKVLYSCCIETDRGLLHAERLFEIGMAIKKIIKKWKPAALAIESLFFNQNITNALKVSEARGVILYEASMAGLKTYEYSPQAVKIAVTGYGKADKIQMEMMVRRLINLPKKSSKRLDDEVDAIALGITHLATKKSI</sequence>
<dbReference type="InterPro" id="IPR012337">
    <property type="entry name" value="RNaseH-like_sf"/>
</dbReference>
<feature type="active site" evidence="13">
    <location>
        <position position="14"/>
    </location>
</feature>
<organism evidence="15 16">
    <name type="scientific">Candidatus Zambryskibacteria bacterium RIFOXYD2_FULL_43_10</name>
    <dbReference type="NCBI Taxonomy" id="1802782"/>
    <lineage>
        <taxon>Bacteria</taxon>
        <taxon>Candidatus Zambryskiibacteriota</taxon>
    </lineage>
</organism>
<keyword evidence="4 13" id="KW-0479">Metal-binding</keyword>
<keyword evidence="10 13" id="KW-0233">DNA recombination</keyword>
<dbReference type="InterPro" id="IPR002176">
    <property type="entry name" value="X-over_junc_endoDNase_RuvC"/>
</dbReference>
<name>A0A1G2V5X6_9BACT</name>
<dbReference type="PANTHER" id="PTHR30194">
    <property type="entry name" value="CROSSOVER JUNCTION ENDODEOXYRIBONUCLEASE RUVC"/>
    <property type="match status" value="1"/>
</dbReference>
<dbReference type="InterPro" id="IPR036397">
    <property type="entry name" value="RNaseH_sf"/>
</dbReference>
<comment type="similarity">
    <text evidence="1 13">Belongs to the RuvC family.</text>
</comment>
<evidence type="ECO:0000256" key="5">
    <source>
        <dbReference type="ARBA" id="ARBA00022759"/>
    </source>
</evidence>
<accession>A0A1G2V5X6</accession>
<keyword evidence="2 13" id="KW-0963">Cytoplasm</keyword>
<reference evidence="15 16" key="1">
    <citation type="journal article" date="2016" name="Nat. Commun.">
        <title>Thousands of microbial genomes shed light on interconnected biogeochemical processes in an aquifer system.</title>
        <authorList>
            <person name="Anantharaman K."/>
            <person name="Brown C.T."/>
            <person name="Hug L.A."/>
            <person name="Sharon I."/>
            <person name="Castelle C.J."/>
            <person name="Probst A.J."/>
            <person name="Thomas B.C."/>
            <person name="Singh A."/>
            <person name="Wilkins M.J."/>
            <person name="Karaoz U."/>
            <person name="Brodie E.L."/>
            <person name="Williams K.H."/>
            <person name="Hubbard S.S."/>
            <person name="Banfield J.F."/>
        </authorList>
    </citation>
    <scope>NUCLEOTIDE SEQUENCE [LARGE SCALE GENOMIC DNA]</scope>
</reference>
<dbReference type="Pfam" id="PF02075">
    <property type="entry name" value="RuvC"/>
    <property type="match status" value="1"/>
</dbReference>
<dbReference type="CDD" id="cd16962">
    <property type="entry name" value="RuvC"/>
    <property type="match status" value="1"/>
</dbReference>
<keyword evidence="9 13" id="KW-0238">DNA-binding</keyword>
<dbReference type="GO" id="GO:0048476">
    <property type="term" value="C:Holliday junction resolvase complex"/>
    <property type="evidence" value="ECO:0007669"/>
    <property type="project" value="UniProtKB-UniRule"/>
</dbReference>
<evidence type="ECO:0000256" key="14">
    <source>
        <dbReference type="NCBIfam" id="TIGR00228"/>
    </source>
</evidence>
<keyword evidence="7 13" id="KW-0378">Hydrolase</keyword>
<dbReference type="GO" id="GO:0006310">
    <property type="term" value="P:DNA recombination"/>
    <property type="evidence" value="ECO:0007669"/>
    <property type="project" value="UniProtKB-UniRule"/>
</dbReference>
<dbReference type="GO" id="GO:0000287">
    <property type="term" value="F:magnesium ion binding"/>
    <property type="evidence" value="ECO:0007669"/>
    <property type="project" value="UniProtKB-UniRule"/>
</dbReference>
<protein>
    <recommendedName>
        <fullName evidence="13 14">Crossover junction endodeoxyribonuclease RuvC</fullName>
        <ecNumber evidence="13 14">3.1.21.10</ecNumber>
    </recommendedName>
    <alternativeName>
        <fullName evidence="13">Holliday junction nuclease RuvC</fullName>
    </alternativeName>
    <alternativeName>
        <fullName evidence="13">Holliday junction resolvase RuvC</fullName>
    </alternativeName>
</protein>
<dbReference type="STRING" id="1802782.A2544_00875"/>
<evidence type="ECO:0000256" key="7">
    <source>
        <dbReference type="ARBA" id="ARBA00022801"/>
    </source>
</evidence>
<keyword evidence="6 13" id="KW-0227">DNA damage</keyword>
<evidence type="ECO:0000256" key="11">
    <source>
        <dbReference type="ARBA" id="ARBA00023204"/>
    </source>
</evidence>
<dbReference type="GO" id="GO:0003677">
    <property type="term" value="F:DNA binding"/>
    <property type="evidence" value="ECO:0007669"/>
    <property type="project" value="UniProtKB-KW"/>
</dbReference>
<feature type="binding site" evidence="13">
    <location>
        <position position="145"/>
    </location>
    <ligand>
        <name>Mg(2+)</name>
        <dbReference type="ChEBI" id="CHEBI:18420"/>
        <label>1</label>
    </ligand>
</feature>
<evidence type="ECO:0000313" key="15">
    <source>
        <dbReference type="EMBL" id="OHB17041.1"/>
    </source>
</evidence>
<dbReference type="PRINTS" id="PR00696">
    <property type="entry name" value="RSOLVASERUVC"/>
</dbReference>
<dbReference type="GO" id="GO:0008821">
    <property type="term" value="F:crossover junction DNA endonuclease activity"/>
    <property type="evidence" value="ECO:0007669"/>
    <property type="project" value="UniProtKB-UniRule"/>
</dbReference>
<dbReference type="Gene3D" id="3.30.420.10">
    <property type="entry name" value="Ribonuclease H-like superfamily/Ribonuclease H"/>
    <property type="match status" value="1"/>
</dbReference>
<evidence type="ECO:0000256" key="1">
    <source>
        <dbReference type="ARBA" id="ARBA00009518"/>
    </source>
</evidence>
<evidence type="ECO:0000256" key="12">
    <source>
        <dbReference type="ARBA" id="ARBA00029354"/>
    </source>
</evidence>
<keyword evidence="8 13" id="KW-0460">Magnesium</keyword>
<proteinExistence type="inferred from homology"/>
<comment type="caution">
    <text evidence="15">The sequence shown here is derived from an EMBL/GenBank/DDBJ whole genome shotgun (WGS) entry which is preliminary data.</text>
</comment>
<comment type="cofactor">
    <cofactor evidence="13">
        <name>Mg(2+)</name>
        <dbReference type="ChEBI" id="CHEBI:18420"/>
    </cofactor>
    <text evidence="13">Binds 2 Mg(2+) ion per subunit.</text>
</comment>
<gene>
    <name evidence="13" type="primary">ruvC</name>
    <name evidence="15" type="ORF">A2544_00875</name>
</gene>
<keyword evidence="5 13" id="KW-0255">Endonuclease</keyword>
<keyword evidence="3 13" id="KW-0540">Nuclease</keyword>
<evidence type="ECO:0000256" key="3">
    <source>
        <dbReference type="ARBA" id="ARBA00022722"/>
    </source>
</evidence>
<feature type="binding site" evidence="13">
    <location>
        <position position="14"/>
    </location>
    <ligand>
        <name>Mg(2+)</name>
        <dbReference type="ChEBI" id="CHEBI:18420"/>
        <label>1</label>
    </ligand>
</feature>
<comment type="function">
    <text evidence="13">The RuvA-RuvB-RuvC complex processes Holliday junction (HJ) DNA during genetic recombination and DNA repair. Endonuclease that resolves HJ intermediates. Cleaves cruciform DNA by making single-stranded nicks across the HJ at symmetrical positions within the homologous arms, yielding a 5'-phosphate and a 3'-hydroxyl group; requires a central core of homology in the junction. The consensus cleavage sequence is 5'-(A/T)TT(C/G)-3'. Cleavage occurs on the 3'-side of the TT dinucleotide at the point of strand exchange. HJ branch migration catalyzed by RuvA-RuvB allows RuvC to scan DNA until it finds its consensus sequence, where it cleaves and resolves the cruciform DNA.</text>
</comment>
<evidence type="ECO:0000256" key="10">
    <source>
        <dbReference type="ARBA" id="ARBA00023172"/>
    </source>
</evidence>
<dbReference type="FunFam" id="3.30.420.10:FF:000002">
    <property type="entry name" value="Crossover junction endodeoxyribonuclease RuvC"/>
    <property type="match status" value="1"/>
</dbReference>
<evidence type="ECO:0000256" key="9">
    <source>
        <dbReference type="ARBA" id="ARBA00023125"/>
    </source>
</evidence>
<dbReference type="HAMAP" id="MF_00034">
    <property type="entry name" value="RuvC"/>
    <property type="match status" value="1"/>
</dbReference>
<comment type="catalytic activity">
    <reaction evidence="12 13">
        <text>Endonucleolytic cleavage at a junction such as a reciprocal single-stranded crossover between two homologous DNA duplexes (Holliday junction).</text>
        <dbReference type="EC" id="3.1.21.10"/>
    </reaction>
</comment>
<evidence type="ECO:0000256" key="13">
    <source>
        <dbReference type="HAMAP-Rule" id="MF_00034"/>
    </source>
</evidence>
<dbReference type="PANTHER" id="PTHR30194:SF3">
    <property type="entry name" value="CROSSOVER JUNCTION ENDODEOXYRIBONUCLEASE RUVC"/>
    <property type="match status" value="1"/>
</dbReference>
<dbReference type="NCBIfam" id="TIGR00228">
    <property type="entry name" value="ruvC"/>
    <property type="match status" value="1"/>
</dbReference>
<feature type="binding site" evidence="13">
    <location>
        <position position="70"/>
    </location>
    <ligand>
        <name>Mg(2+)</name>
        <dbReference type="ChEBI" id="CHEBI:18420"/>
        <label>2</label>
    </ligand>
</feature>
<evidence type="ECO:0000256" key="8">
    <source>
        <dbReference type="ARBA" id="ARBA00022842"/>
    </source>
</evidence>
<comment type="subcellular location">
    <subcellularLocation>
        <location evidence="13">Cytoplasm</location>
    </subcellularLocation>
</comment>
<evidence type="ECO:0000256" key="4">
    <source>
        <dbReference type="ARBA" id="ARBA00022723"/>
    </source>
</evidence>